<proteinExistence type="predicted"/>
<dbReference type="Gene3D" id="1.25.40.10">
    <property type="entry name" value="Tetratricopeptide repeat domain"/>
    <property type="match status" value="2"/>
</dbReference>
<sequence>MKINENLLEEYSGIISYLIRSERHKQGLKAKCLADQTVSEATLSNIVNRTATVREDKIYHVLEKLGIRKEDIPKRIQAEHTEQETIRYYLKLSEALINSQQLEEAKKDIDFYKQNLCEYHPLYPFNQFLEGLYYLGKKEHCLAAKIFLNALDTCAKYYLNPVDNFASTCYSHLSKCKYQENDLEVALHYLEKGLSVLDESKENHKIKWFLLGNKVICMEKLGHFNQALQLVQEIWRYIDEVEFLQVKLNLYKSKANLLIKNHQLDDALQCASHGFQIAYNSPKSRYIFDFLMILGSIHLLQKDCISAEKSFKTATLIDDTMKFPRRHIDAYSFLAILYIYQQEWGKAKEVLDHAVTIGREVQDIHRLTRALIVNGNYFFFQNQLEEAIPYYEEAVMLAKENAFYHRQYHALFKLTDCNAALGNDKLFTKFSKELFYLQKKIELNREEDIYELH</sequence>
<evidence type="ECO:0000313" key="3">
    <source>
        <dbReference type="Proteomes" id="UP000184476"/>
    </source>
</evidence>
<dbReference type="Pfam" id="PF13181">
    <property type="entry name" value="TPR_8"/>
    <property type="match status" value="1"/>
</dbReference>
<dbReference type="Proteomes" id="UP000184476">
    <property type="component" value="Unassembled WGS sequence"/>
</dbReference>
<name>A0A1M4Y8Z3_9BACL</name>
<dbReference type="SMART" id="SM00028">
    <property type="entry name" value="TPR"/>
    <property type="match status" value="5"/>
</dbReference>
<dbReference type="PROSITE" id="PS50005">
    <property type="entry name" value="TPR"/>
    <property type="match status" value="1"/>
</dbReference>
<gene>
    <name evidence="2" type="ORF">SAMN05444392_106116</name>
</gene>
<dbReference type="AlphaFoldDB" id="A0A1M4Y8Z3"/>
<feature type="repeat" description="TPR" evidence="1">
    <location>
        <begin position="368"/>
        <end position="401"/>
    </location>
</feature>
<dbReference type="RefSeq" id="WP_073154947.1">
    <property type="nucleotide sequence ID" value="NZ_FQVL01000006.1"/>
</dbReference>
<dbReference type="EMBL" id="FQVL01000006">
    <property type="protein sequence ID" value="SHF02297.1"/>
    <property type="molecule type" value="Genomic_DNA"/>
</dbReference>
<keyword evidence="1" id="KW-0802">TPR repeat</keyword>
<evidence type="ECO:0000256" key="1">
    <source>
        <dbReference type="PROSITE-ProRule" id="PRU00339"/>
    </source>
</evidence>
<accession>A0A1M4Y8Z3</accession>
<keyword evidence="3" id="KW-1185">Reference proteome</keyword>
<dbReference type="InterPro" id="IPR011990">
    <property type="entry name" value="TPR-like_helical_dom_sf"/>
</dbReference>
<dbReference type="STRING" id="112248.SAMN05444392_106116"/>
<dbReference type="InterPro" id="IPR019734">
    <property type="entry name" value="TPR_rpt"/>
</dbReference>
<protein>
    <submittedName>
        <fullName evidence="2">Tetratricopeptide repeat-containing protein</fullName>
    </submittedName>
</protein>
<reference evidence="2 3" key="1">
    <citation type="submission" date="2016-11" db="EMBL/GenBank/DDBJ databases">
        <authorList>
            <person name="Jaros S."/>
            <person name="Januszkiewicz K."/>
            <person name="Wedrychowicz H."/>
        </authorList>
    </citation>
    <scope>NUCLEOTIDE SEQUENCE [LARGE SCALE GENOMIC DNA]</scope>
    <source>
        <strain evidence="2 3">DSM 44666</strain>
    </source>
</reference>
<evidence type="ECO:0000313" key="2">
    <source>
        <dbReference type="EMBL" id="SHF02297.1"/>
    </source>
</evidence>
<organism evidence="2 3">
    <name type="scientific">Seinonella peptonophila</name>
    <dbReference type="NCBI Taxonomy" id="112248"/>
    <lineage>
        <taxon>Bacteria</taxon>
        <taxon>Bacillati</taxon>
        <taxon>Bacillota</taxon>
        <taxon>Bacilli</taxon>
        <taxon>Bacillales</taxon>
        <taxon>Thermoactinomycetaceae</taxon>
        <taxon>Seinonella</taxon>
    </lineage>
</organism>
<dbReference type="SUPFAM" id="SSF48452">
    <property type="entry name" value="TPR-like"/>
    <property type="match status" value="2"/>
</dbReference>